<comment type="caution">
    <text evidence="2">The sequence shown here is derived from an EMBL/GenBank/DDBJ whole genome shotgun (WGS) entry which is preliminary data.</text>
</comment>
<dbReference type="Proteomes" id="UP000298390">
    <property type="component" value="Unassembled WGS sequence"/>
</dbReference>
<gene>
    <name evidence="2" type="ORF">EVJ58_g7535</name>
</gene>
<feature type="compositionally biased region" description="Acidic residues" evidence="1">
    <location>
        <begin position="475"/>
        <end position="505"/>
    </location>
</feature>
<evidence type="ECO:0000313" key="2">
    <source>
        <dbReference type="EMBL" id="TFY56610.1"/>
    </source>
</evidence>
<reference evidence="2 3" key="1">
    <citation type="submission" date="2019-01" db="EMBL/GenBank/DDBJ databases">
        <title>Genome sequencing of the rare red list fungi Fomitopsis rosea.</title>
        <authorList>
            <person name="Buettner E."/>
            <person name="Kellner H."/>
        </authorList>
    </citation>
    <scope>NUCLEOTIDE SEQUENCE [LARGE SCALE GENOMIC DNA]</scope>
    <source>
        <strain evidence="2 3">DSM 105464</strain>
    </source>
</reference>
<proteinExistence type="predicted"/>
<feature type="region of interest" description="Disordered" evidence="1">
    <location>
        <begin position="71"/>
        <end position="98"/>
    </location>
</feature>
<dbReference type="AlphaFoldDB" id="A0A4Y9Y342"/>
<feature type="region of interest" description="Disordered" evidence="1">
    <location>
        <begin position="166"/>
        <end position="185"/>
    </location>
</feature>
<feature type="compositionally biased region" description="Low complexity" evidence="1">
    <location>
        <begin position="464"/>
        <end position="474"/>
    </location>
</feature>
<name>A0A4Y9Y342_9APHY</name>
<accession>A0A4Y9Y342</accession>
<feature type="region of interest" description="Disordered" evidence="1">
    <location>
        <begin position="441"/>
        <end position="505"/>
    </location>
</feature>
<dbReference type="EMBL" id="SEKV01000490">
    <property type="protein sequence ID" value="TFY56610.1"/>
    <property type="molecule type" value="Genomic_DNA"/>
</dbReference>
<dbReference type="STRING" id="34475.A0A4Y9Y342"/>
<evidence type="ECO:0000256" key="1">
    <source>
        <dbReference type="SAM" id="MobiDB-lite"/>
    </source>
</evidence>
<protein>
    <submittedName>
        <fullName evidence="2">Uncharacterized protein</fullName>
    </submittedName>
</protein>
<feature type="compositionally biased region" description="Acidic residues" evidence="1">
    <location>
        <begin position="450"/>
        <end position="463"/>
    </location>
</feature>
<evidence type="ECO:0000313" key="3">
    <source>
        <dbReference type="Proteomes" id="UP000298390"/>
    </source>
</evidence>
<sequence>MDGLLPSPANEVVLTLLYRMAEWHALAKLRLHTDSSLARLDAVTVQLGHAMRRFVREVCSAYKTYELPKETEQRARRNAKHSLEAQVKSSATGTARKRRDFNLSTYKYHSFPDYPPTFSNQRPAAVFSLKGEREHKHTKAMFGRTNKKNIAVGIARQERRENYFRSAESTSQSVEPSAMTEEPIPSPDADMDIRMHHRMSHSTRNAKSLYAMARDLANDPAAVNFIPKLQDHLLARYLGYQFNGDEYAFTDTDRASVCILHDTIYEHPSLHVNYTTYDVRRDQDYLNSTTHRDVLLHSCETQMGSHPYWYARIIGIYHADVLRIGDGVTDHSIQSMEFLWVRWFGIDPEYRYGARVARLPKIGFVPLSDNLAFGFLDPSLIIRACHLMAAFADGRTTELLPVHTIARSPAEHDDWVSYYVGIFADRDMFMRYDGGGVGHVSGTNHGITSPEDEETDESEDGGEEPASGSVSNGSDDGEDESDDVDEDFDWDTDAEDSDADNDDVM</sequence>
<organism evidence="2 3">
    <name type="scientific">Rhodofomes roseus</name>
    <dbReference type="NCBI Taxonomy" id="34475"/>
    <lineage>
        <taxon>Eukaryota</taxon>
        <taxon>Fungi</taxon>
        <taxon>Dikarya</taxon>
        <taxon>Basidiomycota</taxon>
        <taxon>Agaricomycotina</taxon>
        <taxon>Agaricomycetes</taxon>
        <taxon>Polyporales</taxon>
        <taxon>Rhodofomes</taxon>
    </lineage>
</organism>